<dbReference type="Pfam" id="PF00069">
    <property type="entry name" value="Pkinase"/>
    <property type="match status" value="1"/>
</dbReference>
<comment type="catalytic activity">
    <reaction evidence="9">
        <text>L-seryl-[protein] + ATP = O-phospho-L-seryl-[protein] + ADP + H(+)</text>
        <dbReference type="Rhea" id="RHEA:17989"/>
        <dbReference type="Rhea" id="RHEA-COMP:9863"/>
        <dbReference type="Rhea" id="RHEA-COMP:11604"/>
        <dbReference type="ChEBI" id="CHEBI:15378"/>
        <dbReference type="ChEBI" id="CHEBI:29999"/>
        <dbReference type="ChEBI" id="CHEBI:30616"/>
        <dbReference type="ChEBI" id="CHEBI:83421"/>
        <dbReference type="ChEBI" id="CHEBI:456216"/>
        <dbReference type="EC" id="2.7.11.1"/>
    </reaction>
</comment>
<dbReference type="InterPro" id="IPR011009">
    <property type="entry name" value="Kinase-like_dom_sf"/>
</dbReference>
<dbReference type="GO" id="GO:0008610">
    <property type="term" value="P:lipid biosynthetic process"/>
    <property type="evidence" value="ECO:0007669"/>
    <property type="project" value="Ensembl"/>
</dbReference>
<dbReference type="PROSITE" id="PS00108">
    <property type="entry name" value="PROTEIN_KINASE_ST"/>
    <property type="match status" value="1"/>
</dbReference>
<dbReference type="EC" id="2.7.11.1" evidence="1"/>
<proteinExistence type="inferred from homology"/>
<evidence type="ECO:0000313" key="13">
    <source>
        <dbReference type="Ensembl" id="ENSAPLP00000020640.1"/>
    </source>
</evidence>
<dbReference type="CDD" id="cd14409">
    <property type="entry name" value="UBA_SIK2"/>
    <property type="match status" value="1"/>
</dbReference>
<evidence type="ECO:0000313" key="14">
    <source>
        <dbReference type="Proteomes" id="UP000016666"/>
    </source>
</evidence>
<dbReference type="PANTHER" id="PTHR24346">
    <property type="entry name" value="MAP/MICROTUBULE AFFINITY-REGULATING KINASE"/>
    <property type="match status" value="1"/>
</dbReference>
<feature type="compositionally biased region" description="Basic residues" evidence="10">
    <location>
        <begin position="134"/>
        <end position="146"/>
    </location>
</feature>
<dbReference type="GO" id="GO:0005789">
    <property type="term" value="C:endoplasmic reticulum membrane"/>
    <property type="evidence" value="ECO:0007669"/>
    <property type="project" value="Ensembl"/>
</dbReference>
<evidence type="ECO:0000256" key="2">
    <source>
        <dbReference type="ARBA" id="ARBA00022527"/>
    </source>
</evidence>
<gene>
    <name evidence="13" type="primary">SIK2</name>
</gene>
<dbReference type="FunFam" id="1.10.510.10:FF:000002">
    <property type="entry name" value="Non-specific serine/threonine protein kinase"/>
    <property type="match status" value="1"/>
</dbReference>
<dbReference type="InterPro" id="IPR008271">
    <property type="entry name" value="Ser/Thr_kinase_AS"/>
</dbReference>
<dbReference type="PROSITE" id="PS50030">
    <property type="entry name" value="UBA"/>
    <property type="match status" value="1"/>
</dbReference>
<reference evidence="13" key="2">
    <citation type="submission" date="2025-08" db="UniProtKB">
        <authorList>
            <consortium name="Ensembl"/>
        </authorList>
    </citation>
    <scope>IDENTIFICATION</scope>
</reference>
<protein>
    <recommendedName>
        <fullName evidence="1">non-specific serine/threonine protein kinase</fullName>
        <ecNumber evidence="1">2.7.11.1</ecNumber>
    </recommendedName>
</protein>
<dbReference type="SUPFAM" id="SSF56112">
    <property type="entry name" value="Protein kinase-like (PK-like)"/>
    <property type="match status" value="1"/>
</dbReference>
<evidence type="ECO:0000256" key="4">
    <source>
        <dbReference type="ARBA" id="ARBA00022741"/>
    </source>
</evidence>
<dbReference type="GO" id="GO:0035556">
    <property type="term" value="P:intracellular signal transduction"/>
    <property type="evidence" value="ECO:0007669"/>
    <property type="project" value="Ensembl"/>
</dbReference>
<keyword evidence="2" id="KW-0723">Serine/threonine-protein kinase</keyword>
<keyword evidence="14" id="KW-1185">Reference proteome</keyword>
<dbReference type="GO" id="GO:0036503">
    <property type="term" value="P:ERAD pathway"/>
    <property type="evidence" value="ECO:0007669"/>
    <property type="project" value="Ensembl"/>
</dbReference>
<reference evidence="13" key="3">
    <citation type="submission" date="2025-09" db="UniProtKB">
        <authorList>
            <consortium name="Ensembl"/>
        </authorList>
    </citation>
    <scope>IDENTIFICATION</scope>
</reference>
<feature type="compositionally biased region" description="Low complexity" evidence="10">
    <location>
        <begin position="918"/>
        <end position="931"/>
    </location>
</feature>
<evidence type="ECO:0000256" key="10">
    <source>
        <dbReference type="SAM" id="MobiDB-lite"/>
    </source>
</evidence>
<dbReference type="GO" id="GO:0000226">
    <property type="term" value="P:microtubule cytoskeleton organization"/>
    <property type="evidence" value="ECO:0007669"/>
    <property type="project" value="TreeGrafter"/>
</dbReference>
<dbReference type="GO" id="GO:0106310">
    <property type="term" value="F:protein serine kinase activity"/>
    <property type="evidence" value="ECO:0007669"/>
    <property type="project" value="Ensembl"/>
</dbReference>
<feature type="compositionally biased region" description="Low complexity" evidence="10">
    <location>
        <begin position="699"/>
        <end position="714"/>
    </location>
</feature>
<organism evidence="13 14">
    <name type="scientific">Anas platyrhynchos platyrhynchos</name>
    <name type="common">Northern mallard</name>
    <dbReference type="NCBI Taxonomy" id="8840"/>
    <lineage>
        <taxon>Eukaryota</taxon>
        <taxon>Metazoa</taxon>
        <taxon>Chordata</taxon>
        <taxon>Craniata</taxon>
        <taxon>Vertebrata</taxon>
        <taxon>Euteleostomi</taxon>
        <taxon>Archelosauria</taxon>
        <taxon>Archosauria</taxon>
        <taxon>Dinosauria</taxon>
        <taxon>Saurischia</taxon>
        <taxon>Theropoda</taxon>
        <taxon>Coelurosauria</taxon>
        <taxon>Aves</taxon>
        <taxon>Neognathae</taxon>
        <taxon>Galloanserae</taxon>
        <taxon>Anseriformes</taxon>
        <taxon>Anatidae</taxon>
        <taxon>Anatinae</taxon>
        <taxon>Anas</taxon>
    </lineage>
</organism>
<dbReference type="AlphaFoldDB" id="A0A493T4S1"/>
<comment type="catalytic activity">
    <reaction evidence="8">
        <text>L-threonyl-[protein] + ATP = O-phospho-L-threonyl-[protein] + ADP + H(+)</text>
        <dbReference type="Rhea" id="RHEA:46608"/>
        <dbReference type="Rhea" id="RHEA-COMP:11060"/>
        <dbReference type="Rhea" id="RHEA-COMP:11605"/>
        <dbReference type="ChEBI" id="CHEBI:15378"/>
        <dbReference type="ChEBI" id="CHEBI:30013"/>
        <dbReference type="ChEBI" id="CHEBI:30616"/>
        <dbReference type="ChEBI" id="CHEBI:61977"/>
        <dbReference type="ChEBI" id="CHEBI:456216"/>
        <dbReference type="EC" id="2.7.11.1"/>
    </reaction>
</comment>
<dbReference type="InterPro" id="IPR057380">
    <property type="entry name" value="UBA_SIK1/2/3"/>
</dbReference>
<evidence type="ECO:0000256" key="8">
    <source>
        <dbReference type="ARBA" id="ARBA00047899"/>
    </source>
</evidence>
<evidence type="ECO:0000256" key="9">
    <source>
        <dbReference type="ARBA" id="ARBA00048679"/>
    </source>
</evidence>
<dbReference type="Ensembl" id="ENSAPLT00000040561.1">
    <property type="protein sequence ID" value="ENSAPLP00000020640.1"/>
    <property type="gene ID" value="ENSAPLG00000013801.2"/>
</dbReference>
<name>A0A493T4S1_ANAPP</name>
<feature type="region of interest" description="Disordered" evidence="10">
    <location>
        <begin position="24"/>
        <end position="153"/>
    </location>
</feature>
<keyword evidence="5" id="KW-0418">Kinase</keyword>
<feature type="region of interest" description="Disordered" evidence="10">
    <location>
        <begin position="860"/>
        <end position="882"/>
    </location>
</feature>
<feature type="region of interest" description="Disordered" evidence="10">
    <location>
        <begin position="800"/>
        <end position="848"/>
    </location>
</feature>
<evidence type="ECO:0000256" key="5">
    <source>
        <dbReference type="ARBA" id="ARBA00022777"/>
    </source>
</evidence>
<dbReference type="Proteomes" id="UP000016666">
    <property type="component" value="Chromosome 25"/>
</dbReference>
<dbReference type="InterPro" id="IPR015940">
    <property type="entry name" value="UBA"/>
</dbReference>
<evidence type="ECO:0000256" key="6">
    <source>
        <dbReference type="ARBA" id="ARBA00022840"/>
    </source>
</evidence>
<evidence type="ECO:0000259" key="12">
    <source>
        <dbReference type="PROSITE" id="PS50030"/>
    </source>
</evidence>
<dbReference type="Gene3D" id="1.10.510.10">
    <property type="entry name" value="Transferase(Phosphotransferase) domain 1"/>
    <property type="match status" value="1"/>
</dbReference>
<keyword evidence="3" id="KW-0808">Transferase</keyword>
<keyword evidence="4" id="KW-0547">Nucleotide-binding</keyword>
<feature type="compositionally biased region" description="Gly residues" evidence="10">
    <location>
        <begin position="69"/>
        <end position="86"/>
    </location>
</feature>
<evidence type="ECO:0000256" key="1">
    <source>
        <dbReference type="ARBA" id="ARBA00012513"/>
    </source>
</evidence>
<evidence type="ECO:0000259" key="11">
    <source>
        <dbReference type="PROSITE" id="PS50011"/>
    </source>
</evidence>
<feature type="compositionally biased region" description="Low complexity" evidence="10">
    <location>
        <begin position="107"/>
        <end position="121"/>
    </location>
</feature>
<feature type="compositionally biased region" description="Pro residues" evidence="10">
    <location>
        <begin position="34"/>
        <end position="44"/>
    </location>
</feature>
<dbReference type="STRING" id="8840.ENSAPLP00000020640"/>
<accession>A0A493T4S1</accession>
<feature type="region of interest" description="Disordered" evidence="10">
    <location>
        <begin position="697"/>
        <end position="723"/>
    </location>
</feature>
<dbReference type="PROSITE" id="PS50011">
    <property type="entry name" value="PROTEIN_KINASE_DOM"/>
    <property type="match status" value="1"/>
</dbReference>
<feature type="compositionally biased region" description="Low complexity" evidence="10">
    <location>
        <begin position="820"/>
        <end position="835"/>
    </location>
</feature>
<comment type="similarity">
    <text evidence="7">Belongs to the protein kinase superfamily. CAMK Ser/Thr protein kinase family. Smok subfamily.</text>
</comment>
<feature type="region of interest" description="Disordered" evidence="10">
    <location>
        <begin position="915"/>
        <end position="939"/>
    </location>
</feature>
<evidence type="ECO:0000256" key="3">
    <source>
        <dbReference type="ARBA" id="ARBA00022679"/>
    </source>
</evidence>
<dbReference type="GO" id="GO:0000287">
    <property type="term" value="F:magnesium ion binding"/>
    <property type="evidence" value="ECO:0007669"/>
    <property type="project" value="Ensembl"/>
</dbReference>
<dbReference type="PANTHER" id="PTHR24346:SF38">
    <property type="entry name" value="NON-SPECIFIC SERINE_THREONINE PROTEIN KINASE"/>
    <property type="match status" value="1"/>
</dbReference>
<dbReference type="Pfam" id="PF23312">
    <property type="entry name" value="UBA_SIK3"/>
    <property type="match status" value="1"/>
</dbReference>
<dbReference type="SMART" id="SM00220">
    <property type="entry name" value="S_TKc"/>
    <property type="match status" value="1"/>
</dbReference>
<reference evidence="13 14" key="1">
    <citation type="submission" date="2017-10" db="EMBL/GenBank/DDBJ databases">
        <title>A new Pekin duck reference genome.</title>
        <authorList>
            <person name="Hou Z.-C."/>
            <person name="Zhou Z.-K."/>
            <person name="Zhu F."/>
            <person name="Hou S.-S."/>
        </authorList>
    </citation>
    <scope>NUCLEOTIDE SEQUENCE [LARGE SCALE GENOMIC DNA]</scope>
</reference>
<dbReference type="InterPro" id="IPR000719">
    <property type="entry name" value="Prot_kinase_dom"/>
</dbReference>
<keyword evidence="6" id="KW-0067">ATP-binding</keyword>
<dbReference type="GeneTree" id="ENSGT00940000156445"/>
<sequence length="969" mass="107414">MWGLSGAATPRCFHTAAIPWRGTLQEGPHMRPNSPIPPYPLPFPPRRHFGPGCHGDAAPGLTRAVTRGAGAGPGVEGGGPGRGGAAGPQPEPGRSRRRRRSQHGDGRAPAAAPCAAAAAPRGRGRGRGSPSGLLRHRGHAGQRQLRRGQAGEAPYHAQRDYLASHGRLSESEARRKFWQILSAVEYCHGRKIVHRDLKAENLLLDNNMNIKIADFGFGNFYKSGEPLTTWCGSPPYAAPEVFEGQQYEGPQLDIWSMGVVLYVLVCGALPFDGPTLPILRQRVLEGRFRIPYFMSEECEHLIRRMLVLDPSKRLTIAQIKEHKWMLVEVPAQRPVLYPPGQENEPSIGEYNEQVLRLMHSLGIDQQKTIESLQNKSYNHFAAIYYLLVERLKSHRSSFPVEQRLDARQRRPSTIAEQTVAKAQTVVPPVNLRSQNARLLRSPGLAPASGAETFSFPPSNCQTETAFMEEERVETPKVNGCLLDPVPPVVMRKGCQSLPTSMMETSIDEGIETEGESEDDPAQAFAALQAARCGKRRHTLAEVTNQLVMVPGTGKVYSLDENSSLGSIDAEYDMGSIQRDVSFLEDTPSLKEMVLTTQPAPRMTPPFIGLRPANPAMQALTSQKRETHNRSPISFREGRRASDTSLTQGIVAFRQHLQNLARTKGILELNKVQLLYEQMGSEEEPSLTSTATQLQDLVNSPPQEETSQQQEAASAFPSGAHPPLLSRRQSLETQILQHRLQKPTLLSKAQNTCELYCKELPRSLEQQLQEHRLHQKRLFLHKQSQLQAYFNQMQIAESSYPRASQMPLSCQEEQQPPPPAQQQQPAPFSLQQPLSPVLEPSSEGMQYDPFLSHYPKVQLEPLPPSQITSSSRLSAPIQVQQPPQPLPYSYQTCELPVVTSSEPDFPEQCQYSLEPAQQSSAVLPDSPSSSASHEPQTNYDPLTLSELPGLFDCEMMETVDPQHSGYVLVN</sequence>
<feature type="domain" description="Protein kinase" evidence="11">
    <location>
        <begin position="1"/>
        <end position="325"/>
    </location>
</feature>
<dbReference type="GO" id="GO:0050321">
    <property type="term" value="F:tau-protein kinase activity"/>
    <property type="evidence" value="ECO:0007669"/>
    <property type="project" value="TreeGrafter"/>
</dbReference>
<dbReference type="GO" id="GO:0005524">
    <property type="term" value="F:ATP binding"/>
    <property type="evidence" value="ECO:0007669"/>
    <property type="project" value="UniProtKB-KW"/>
</dbReference>
<evidence type="ECO:0000256" key="7">
    <source>
        <dbReference type="ARBA" id="ARBA00038181"/>
    </source>
</evidence>
<feature type="domain" description="UBA" evidence="12">
    <location>
        <begin position="349"/>
        <end position="389"/>
    </location>
</feature>